<proteinExistence type="predicted"/>
<evidence type="ECO:0000313" key="3">
    <source>
        <dbReference type="Proteomes" id="UP000245670"/>
    </source>
</evidence>
<keyword evidence="1" id="KW-1133">Transmembrane helix</keyword>
<gene>
    <name evidence="2" type="ORF">DIS07_13545</name>
</gene>
<evidence type="ECO:0000256" key="1">
    <source>
        <dbReference type="SAM" id="Phobius"/>
    </source>
</evidence>
<evidence type="ECO:0000313" key="2">
    <source>
        <dbReference type="EMBL" id="PWG04423.1"/>
    </source>
</evidence>
<dbReference type="Proteomes" id="UP000245670">
    <property type="component" value="Unassembled WGS sequence"/>
</dbReference>
<organism evidence="2 3">
    <name type="scientific">Polaribacter aquimarinus</name>
    <dbReference type="NCBI Taxonomy" id="2100726"/>
    <lineage>
        <taxon>Bacteria</taxon>
        <taxon>Pseudomonadati</taxon>
        <taxon>Bacteroidota</taxon>
        <taxon>Flavobacteriia</taxon>
        <taxon>Flavobacteriales</taxon>
        <taxon>Flavobacteriaceae</taxon>
    </lineage>
</organism>
<accession>A0A2U2J7V3</accession>
<reference evidence="2 3" key="1">
    <citation type="submission" date="2018-05" db="EMBL/GenBank/DDBJ databases">
        <title>Polaribacter aquimarinus sp. nov., isolated from sediment in a sediment of sea.</title>
        <authorList>
            <person name="Lu D."/>
        </authorList>
    </citation>
    <scope>NUCLEOTIDE SEQUENCE [LARGE SCALE GENOMIC DNA]</scope>
    <source>
        <strain evidence="2 3">ZY113</strain>
    </source>
</reference>
<keyword evidence="1" id="KW-0472">Membrane</keyword>
<keyword evidence="1" id="KW-0812">Transmembrane</keyword>
<protein>
    <submittedName>
        <fullName evidence="2">Uncharacterized protein</fullName>
    </submittedName>
</protein>
<sequence>MDGWGSLTMLIKRQEAAKNRKAALKYELKKRKENLIKEKYTQNLKFPKISNLEMTALKKEIRKKHKKDKIKNNVINLIIFIIIISLFYYFFAFKKW</sequence>
<name>A0A2U2J7V3_9FLAO</name>
<keyword evidence="3" id="KW-1185">Reference proteome</keyword>
<dbReference type="AlphaFoldDB" id="A0A2U2J7V3"/>
<feature type="transmembrane region" description="Helical" evidence="1">
    <location>
        <begin position="73"/>
        <end position="91"/>
    </location>
</feature>
<dbReference type="EMBL" id="QFFG01000006">
    <property type="protein sequence ID" value="PWG04423.1"/>
    <property type="molecule type" value="Genomic_DNA"/>
</dbReference>
<comment type="caution">
    <text evidence="2">The sequence shown here is derived from an EMBL/GenBank/DDBJ whole genome shotgun (WGS) entry which is preliminary data.</text>
</comment>